<accession>X5DMJ6</accession>
<dbReference type="KEGG" id="cgy:CGLY_09415"/>
<name>X5DMJ6_9CORY</name>
<dbReference type="RefSeq" id="WP_038549004.1">
    <property type="nucleotide sequence ID" value="NZ_CP006842.1"/>
</dbReference>
<protein>
    <submittedName>
        <fullName evidence="1">Putative phosphatase</fullName>
    </submittedName>
</protein>
<organism evidence="1 2">
    <name type="scientific">Corynebacterium glyciniphilum AJ 3170</name>
    <dbReference type="NCBI Taxonomy" id="1404245"/>
    <lineage>
        <taxon>Bacteria</taxon>
        <taxon>Bacillati</taxon>
        <taxon>Actinomycetota</taxon>
        <taxon>Actinomycetes</taxon>
        <taxon>Mycobacteriales</taxon>
        <taxon>Corynebacteriaceae</taxon>
        <taxon>Corynebacterium</taxon>
    </lineage>
</organism>
<evidence type="ECO:0000313" key="1">
    <source>
        <dbReference type="EMBL" id="AHW64328.1"/>
    </source>
</evidence>
<dbReference type="HOGENOM" id="CLU_092313_2_0_11"/>
<dbReference type="SUPFAM" id="SSF56300">
    <property type="entry name" value="Metallo-dependent phosphatases"/>
    <property type="match status" value="1"/>
</dbReference>
<keyword evidence="2" id="KW-1185">Reference proteome</keyword>
<dbReference type="AlphaFoldDB" id="X5DMJ6"/>
<gene>
    <name evidence="1" type="ORF">CGLY_09415</name>
</gene>
<evidence type="ECO:0000313" key="2">
    <source>
        <dbReference type="Proteomes" id="UP000023703"/>
    </source>
</evidence>
<dbReference type="STRING" id="1404245.CGLY_09415"/>
<dbReference type="OrthoDB" id="5380073at2"/>
<dbReference type="EMBL" id="CP006842">
    <property type="protein sequence ID" value="AHW64328.1"/>
    <property type="molecule type" value="Genomic_DNA"/>
</dbReference>
<proteinExistence type="predicted"/>
<reference evidence="1 2" key="1">
    <citation type="journal article" date="2015" name="Int. J. Syst. Evol. Microbiol.">
        <title>Revisiting Corynebacterium glyciniphilum (ex Kubota et al., 1972) sp. nov., nom. rev., isolated from putrefied banana.</title>
        <authorList>
            <person name="Al-Dilaimi A."/>
            <person name="Bednarz H."/>
            <person name="Lomker A."/>
            <person name="Niehaus K."/>
            <person name="Kalinowski J."/>
            <person name="Ruckert C."/>
        </authorList>
    </citation>
    <scope>NUCLEOTIDE SEQUENCE [LARGE SCALE GENOMIC DNA]</scope>
    <source>
        <strain evidence="1">AJ 3170</strain>
    </source>
</reference>
<dbReference type="Gene3D" id="3.60.21.10">
    <property type="match status" value="1"/>
</dbReference>
<dbReference type="InterPro" id="IPR029052">
    <property type="entry name" value="Metallo-depent_PP-like"/>
</dbReference>
<dbReference type="Proteomes" id="UP000023703">
    <property type="component" value="Chromosome"/>
</dbReference>
<dbReference type="eggNOG" id="COG4186">
    <property type="taxonomic scope" value="Bacteria"/>
</dbReference>
<sequence>MTDWFTADPHFGHLTPAAARGFATAADHDAVLFQNLKGALLPGDRLFVLGDISSGIPDQEDRALRLLADVRDATGARLHLLAGNHDAVHPMHARSLAGHSRFLRTFDTVSAATTLKIEGKRAVVNHFPYDGDHTSPDRHVQWRPRDCGAPVIHGHTHSTDKVSYSKCGTLQLCVSLDAWEMRPARKDDLAVLVRQ</sequence>